<feature type="compositionally biased region" description="Polar residues" evidence="1">
    <location>
        <begin position="1"/>
        <end position="18"/>
    </location>
</feature>
<feature type="region of interest" description="Disordered" evidence="1">
    <location>
        <begin position="1"/>
        <end position="20"/>
    </location>
</feature>
<organism evidence="4 5">
    <name type="scientific">Acacia crassicarpa</name>
    <name type="common">northern wattle</name>
    <dbReference type="NCBI Taxonomy" id="499986"/>
    <lineage>
        <taxon>Eukaryota</taxon>
        <taxon>Viridiplantae</taxon>
        <taxon>Streptophyta</taxon>
        <taxon>Embryophyta</taxon>
        <taxon>Tracheophyta</taxon>
        <taxon>Spermatophyta</taxon>
        <taxon>Magnoliopsida</taxon>
        <taxon>eudicotyledons</taxon>
        <taxon>Gunneridae</taxon>
        <taxon>Pentapetalae</taxon>
        <taxon>rosids</taxon>
        <taxon>fabids</taxon>
        <taxon>Fabales</taxon>
        <taxon>Fabaceae</taxon>
        <taxon>Caesalpinioideae</taxon>
        <taxon>mimosoid clade</taxon>
        <taxon>Acacieae</taxon>
        <taxon>Acacia</taxon>
    </lineage>
</organism>
<reference evidence="4" key="1">
    <citation type="submission" date="2023-10" db="EMBL/GenBank/DDBJ databases">
        <title>Chromosome-level genome of the transformable northern wattle, Acacia crassicarpa.</title>
        <authorList>
            <person name="Massaro I."/>
            <person name="Sinha N.R."/>
            <person name="Poethig S."/>
            <person name="Leichty A.R."/>
        </authorList>
    </citation>
    <scope>NUCLEOTIDE SEQUENCE</scope>
    <source>
        <strain evidence="4">Acra3RX</strain>
        <tissue evidence="4">Leaf</tissue>
    </source>
</reference>
<keyword evidence="5" id="KW-1185">Reference proteome</keyword>
<evidence type="ECO:0008006" key="6">
    <source>
        <dbReference type="Google" id="ProtNLM"/>
    </source>
</evidence>
<evidence type="ECO:0000259" key="2">
    <source>
        <dbReference type="Pfam" id="PF03732"/>
    </source>
</evidence>
<dbReference type="PANTHER" id="PTHR37610:SF55">
    <property type="entry name" value="RETROTRANSPOSON COPIA-LIKE N-TERMINAL DOMAIN-CONTAINING PROTEIN"/>
    <property type="match status" value="1"/>
</dbReference>
<evidence type="ECO:0000313" key="4">
    <source>
        <dbReference type="EMBL" id="KAK4256289.1"/>
    </source>
</evidence>
<dbReference type="InterPro" id="IPR005162">
    <property type="entry name" value="Retrotrans_gag_dom"/>
</dbReference>
<dbReference type="PANTHER" id="PTHR37610">
    <property type="entry name" value="CCHC-TYPE DOMAIN-CONTAINING PROTEIN"/>
    <property type="match status" value="1"/>
</dbReference>
<dbReference type="AlphaFoldDB" id="A0AAE1IUM9"/>
<evidence type="ECO:0000256" key="1">
    <source>
        <dbReference type="SAM" id="MobiDB-lite"/>
    </source>
</evidence>
<accession>A0AAE1IUM9</accession>
<dbReference type="Proteomes" id="UP001293593">
    <property type="component" value="Unassembled WGS sequence"/>
</dbReference>
<evidence type="ECO:0000259" key="3">
    <source>
        <dbReference type="Pfam" id="PF14244"/>
    </source>
</evidence>
<comment type="caution">
    <text evidence="4">The sequence shown here is derived from an EMBL/GenBank/DDBJ whole genome shotgun (WGS) entry which is preliminary data.</text>
</comment>
<proteinExistence type="predicted"/>
<protein>
    <recommendedName>
        <fullName evidence="6">Retrotransposon Copia-like N-terminal domain-containing protein</fullName>
    </recommendedName>
</protein>
<dbReference type="Pfam" id="PF03732">
    <property type="entry name" value="Retrotrans_gag"/>
    <property type="match status" value="1"/>
</dbReference>
<dbReference type="Pfam" id="PF14244">
    <property type="entry name" value="Retrotran_gag_3"/>
    <property type="match status" value="1"/>
</dbReference>
<feature type="domain" description="Retrotransposon gag" evidence="2">
    <location>
        <begin position="103"/>
        <end position="206"/>
    </location>
</feature>
<evidence type="ECO:0000313" key="5">
    <source>
        <dbReference type="Proteomes" id="UP001293593"/>
    </source>
</evidence>
<sequence>MASATTSDAPSSHTSPSIVSVVPLPATDPSSPFYIHPNENPALVLVTPLLDGSNYHSWSRSMRSALLSKNKLRFIDSSVAPPPTTASDFPAWEHCNNLVQGWITRSLSPTIAKSILWFDSASAIWSDLKSRFSQSDLFRIADLQEEICNLRQGSSTVSEYFTRLKILWDEMANIRPLKPCTCGSISQAMLHRDEDQVIRFLKGLNESFASVKSQIMLLDPLPPITRVFSLIVQQEREMRSSLISPESSVLMAKGSRFPNHSGSKQKLCSYCGKPRHTEETCYRKHGFPPGFKFRSSGSSSTVNNLSTKDSGSSFVQAPSPVLASSPATSSSQATVLPQLSAAQYTRLLSLLECPSPLTPSINQLSASLSIPTEDSLNPSFADDWHS</sequence>
<gene>
    <name evidence="4" type="ORF">QN277_009174</name>
</gene>
<dbReference type="EMBL" id="JAWXYG010000013">
    <property type="protein sequence ID" value="KAK4256289.1"/>
    <property type="molecule type" value="Genomic_DNA"/>
</dbReference>
<dbReference type="InterPro" id="IPR029472">
    <property type="entry name" value="Copia-like_N"/>
</dbReference>
<name>A0AAE1IUM9_9FABA</name>
<feature type="domain" description="Retrotransposon Copia-like N-terminal" evidence="3">
    <location>
        <begin position="36"/>
        <end position="83"/>
    </location>
</feature>